<keyword evidence="2" id="KW-1185">Reference proteome</keyword>
<gene>
    <name evidence="1" type="ORF">AB0I48_28200</name>
</gene>
<dbReference type="EMBL" id="JBFAKC010000015">
    <property type="protein sequence ID" value="MEV0711455.1"/>
    <property type="molecule type" value="Genomic_DNA"/>
</dbReference>
<reference evidence="1 2" key="1">
    <citation type="submission" date="2024-06" db="EMBL/GenBank/DDBJ databases">
        <title>The Natural Products Discovery Center: Release of the First 8490 Sequenced Strains for Exploring Actinobacteria Biosynthetic Diversity.</title>
        <authorList>
            <person name="Kalkreuter E."/>
            <person name="Kautsar S.A."/>
            <person name="Yang D."/>
            <person name="Bader C.D."/>
            <person name="Teijaro C.N."/>
            <person name="Fluegel L."/>
            <person name="Davis C.M."/>
            <person name="Simpson J.R."/>
            <person name="Lauterbach L."/>
            <person name="Steele A.D."/>
            <person name="Gui C."/>
            <person name="Meng S."/>
            <person name="Li G."/>
            <person name="Viehrig K."/>
            <person name="Ye F."/>
            <person name="Su P."/>
            <person name="Kiefer A.F."/>
            <person name="Nichols A."/>
            <person name="Cepeda A.J."/>
            <person name="Yan W."/>
            <person name="Fan B."/>
            <person name="Jiang Y."/>
            <person name="Adhikari A."/>
            <person name="Zheng C.-J."/>
            <person name="Schuster L."/>
            <person name="Cowan T.M."/>
            <person name="Smanski M.J."/>
            <person name="Chevrette M.G."/>
            <person name="De Carvalho L.P.S."/>
            <person name="Shen B."/>
        </authorList>
    </citation>
    <scope>NUCLEOTIDE SEQUENCE [LARGE SCALE GENOMIC DNA]</scope>
    <source>
        <strain evidence="1 2">NPDC050403</strain>
    </source>
</reference>
<proteinExistence type="predicted"/>
<comment type="caution">
    <text evidence="1">The sequence shown here is derived from an EMBL/GenBank/DDBJ whole genome shotgun (WGS) entry which is preliminary data.</text>
</comment>
<evidence type="ECO:0000313" key="1">
    <source>
        <dbReference type="EMBL" id="MEV0711455.1"/>
    </source>
</evidence>
<evidence type="ECO:0000313" key="2">
    <source>
        <dbReference type="Proteomes" id="UP001551695"/>
    </source>
</evidence>
<accession>A0ABV3G1X4</accession>
<name>A0ABV3G1X4_9NOCA</name>
<dbReference type="RefSeq" id="WP_357787836.1">
    <property type="nucleotide sequence ID" value="NZ_JBFAKC010000015.1"/>
</dbReference>
<dbReference type="Proteomes" id="UP001551695">
    <property type="component" value="Unassembled WGS sequence"/>
</dbReference>
<organism evidence="1 2">
    <name type="scientific">Nocardia aurea</name>
    <dbReference type="NCBI Taxonomy" id="2144174"/>
    <lineage>
        <taxon>Bacteria</taxon>
        <taxon>Bacillati</taxon>
        <taxon>Actinomycetota</taxon>
        <taxon>Actinomycetes</taxon>
        <taxon>Mycobacteriales</taxon>
        <taxon>Nocardiaceae</taxon>
        <taxon>Nocardia</taxon>
    </lineage>
</organism>
<sequence>MNLGNGGFANAVMAFERAVRAVDEDAVRSAHRELLDAFRTVSQAEARAAGPQLAGLLDGVPHDLRAHIAVMVGACVERGADAVTCAPPVLANLAEALDEAREFAEYWAAAEGGELPDPASIEPTDFYDGAGVAATLSWWTLDHWIRASLTLMQREAVRRGLTRSTRELLTRRHEAYAKLCGDWRKDLAYALLVLDDEPVVVLHRETGSGYLVRMTGIGDNFQLHTLLADVLIGGGYLPGDAPSAAAAAVCRTVEGRVITRGSLNLVAPDGTWLWNEGTPSDIPVVEGTRMLVLDPPPYLRDWQAGRYFPAMAGELVLERVLPKAEAARWFAHVEPSKDPIETADA</sequence>
<protein>
    <submittedName>
        <fullName evidence="1">Uncharacterized protein</fullName>
    </submittedName>
</protein>